<protein>
    <submittedName>
        <fullName evidence="2">HNH endonuclease</fullName>
    </submittedName>
</protein>
<evidence type="ECO:0000259" key="1">
    <source>
        <dbReference type="Pfam" id="PF14279"/>
    </source>
</evidence>
<evidence type="ECO:0000313" key="2">
    <source>
        <dbReference type="EMBL" id="UTC29673.1"/>
    </source>
</evidence>
<dbReference type="EMBL" id="ON529858">
    <property type="protein sequence ID" value="UTC29673.1"/>
    <property type="molecule type" value="Genomic_DNA"/>
</dbReference>
<feature type="domain" description="HNH endonuclease 5" evidence="1">
    <location>
        <begin position="126"/>
        <end position="166"/>
    </location>
</feature>
<accession>A0A9E7SRJ0</accession>
<name>A0A9E7SRJ0_9CAUD</name>
<keyword evidence="2" id="KW-0540">Nuclease</keyword>
<dbReference type="GO" id="GO:0004519">
    <property type="term" value="F:endonuclease activity"/>
    <property type="evidence" value="ECO:0007669"/>
    <property type="project" value="UniProtKB-KW"/>
</dbReference>
<proteinExistence type="predicted"/>
<dbReference type="InterPro" id="IPR003615">
    <property type="entry name" value="HNH_nuc"/>
</dbReference>
<keyword evidence="3" id="KW-1185">Reference proteome</keyword>
<dbReference type="Proteomes" id="UP001057427">
    <property type="component" value="Segment"/>
</dbReference>
<dbReference type="CDD" id="cd00085">
    <property type="entry name" value="HNHc"/>
    <property type="match status" value="1"/>
</dbReference>
<sequence>MTIHPLARLHATPSPDPSNHTFVRNGKRGGIYERAQVYAGDEFATVLNELADKPSFVAAWDFPLIEAGIFRYRIFRDNPACVSCGLKGTYLALERSAAFDKASRQFRVCDEQLWHMNLYGTREDGAEVMFTQDHIIPRARGGSEDITNLQTMCSPCNNRKGHKMPEIVEETTEVVNTYDKADIVRLHGKMLAQGLKYAVYSVRPAPGDDYATERQIHMTHVPVSNYGEGRQLVSEGAATIYAMMTESQADVFCKFIDDIEAHPPGGLFPPHGTYRRSVSGLGLIAYDRATTDEKAEPGTLVREVQAWAGKQCLAVLGFEMAKLFRTLTRQFKAGVENGQPVDAG</sequence>
<keyword evidence="2" id="KW-0255">Endonuclease</keyword>
<dbReference type="Gene3D" id="1.10.30.50">
    <property type="match status" value="1"/>
</dbReference>
<evidence type="ECO:0000313" key="3">
    <source>
        <dbReference type="Proteomes" id="UP001057427"/>
    </source>
</evidence>
<gene>
    <name evidence="2" type="ORF">BAJUN_00430</name>
</gene>
<dbReference type="InterPro" id="IPR029471">
    <property type="entry name" value="HNH_5"/>
</dbReference>
<keyword evidence="2" id="KW-0378">Hydrolase</keyword>
<dbReference type="Pfam" id="PF14279">
    <property type="entry name" value="HNH_5"/>
    <property type="match status" value="1"/>
</dbReference>
<organism evidence="2 3">
    <name type="scientific">Brevundimonas phage vB_BgoS-Bajun</name>
    <dbReference type="NCBI Taxonomy" id="2948594"/>
    <lineage>
        <taxon>Viruses</taxon>
        <taxon>Duplodnaviria</taxon>
        <taxon>Heunggongvirae</taxon>
        <taxon>Uroviricota</taxon>
        <taxon>Caudoviricetes</taxon>
        <taxon>Dolichocephalovirinae</taxon>
    </lineage>
</organism>
<reference evidence="2" key="1">
    <citation type="submission" date="2022-05" db="EMBL/GenBank/DDBJ databases">
        <authorList>
            <person name="Friedrich I."/>
            <person name="Poehlein A."/>
            <person name="Schneider D."/>
            <person name="Hertel R."/>
            <person name="Daniel R."/>
        </authorList>
    </citation>
    <scope>NUCLEOTIDE SEQUENCE</scope>
</reference>